<evidence type="ECO:0000256" key="7">
    <source>
        <dbReference type="SAM" id="MobiDB-lite"/>
    </source>
</evidence>
<dbReference type="InterPro" id="IPR052914">
    <property type="entry name" value="Aldehyde_Oxdr_Iron-Sulfur"/>
</dbReference>
<organism evidence="9 10">
    <name type="scientific">Dactylosporangium aurantiacum</name>
    <dbReference type="NCBI Taxonomy" id="35754"/>
    <lineage>
        <taxon>Bacteria</taxon>
        <taxon>Bacillati</taxon>
        <taxon>Actinomycetota</taxon>
        <taxon>Actinomycetes</taxon>
        <taxon>Micromonosporales</taxon>
        <taxon>Micromonosporaceae</taxon>
        <taxon>Dactylosporangium</taxon>
    </lineage>
</organism>
<dbReference type="Gene3D" id="1.10.150.120">
    <property type="entry name" value="[2Fe-2S]-binding domain"/>
    <property type="match status" value="1"/>
</dbReference>
<dbReference type="GO" id="GO:0016903">
    <property type="term" value="F:oxidoreductase activity, acting on the aldehyde or oxo group of donors"/>
    <property type="evidence" value="ECO:0007669"/>
    <property type="project" value="TreeGrafter"/>
</dbReference>
<evidence type="ECO:0000256" key="5">
    <source>
        <dbReference type="ARBA" id="ARBA00023014"/>
    </source>
</evidence>
<dbReference type="PANTHER" id="PTHR45331">
    <property type="entry name" value="OXIDOREDUCTASE, IRON-SULPHUR BINDING SUBUNIT-RELATED-RELATED"/>
    <property type="match status" value="1"/>
</dbReference>
<evidence type="ECO:0000259" key="8">
    <source>
        <dbReference type="PROSITE" id="PS51085"/>
    </source>
</evidence>
<keyword evidence="4" id="KW-0408">Iron</keyword>
<dbReference type="AlphaFoldDB" id="A0A9Q9MBK8"/>
<dbReference type="InterPro" id="IPR002888">
    <property type="entry name" value="2Fe-2S-bd"/>
</dbReference>
<keyword evidence="1" id="KW-0001">2Fe-2S</keyword>
<evidence type="ECO:0000256" key="2">
    <source>
        <dbReference type="ARBA" id="ARBA00022723"/>
    </source>
</evidence>
<dbReference type="KEGG" id="daur:Daura_41610"/>
<evidence type="ECO:0000256" key="3">
    <source>
        <dbReference type="ARBA" id="ARBA00023002"/>
    </source>
</evidence>
<comment type="pathway">
    <text evidence="6">Alkaloid degradation; nicotine degradation.</text>
</comment>
<protein>
    <submittedName>
        <fullName evidence="9">2Fe-2S iron-sulfur cluster binding domain-containing protein</fullName>
    </submittedName>
</protein>
<feature type="domain" description="2Fe-2S ferredoxin-type" evidence="8">
    <location>
        <begin position="68"/>
        <end position="144"/>
    </location>
</feature>
<dbReference type="CDD" id="cd00207">
    <property type="entry name" value="fer2"/>
    <property type="match status" value="1"/>
</dbReference>
<evidence type="ECO:0000256" key="6">
    <source>
        <dbReference type="ARBA" id="ARBA00060707"/>
    </source>
</evidence>
<feature type="region of interest" description="Disordered" evidence="7">
    <location>
        <begin position="1"/>
        <end position="61"/>
    </location>
</feature>
<reference evidence="9" key="1">
    <citation type="submission" date="2021-04" db="EMBL/GenBank/DDBJ databases">
        <title>Dactylosporangium aurantiacum NRRL B-8018 full assembly.</title>
        <authorList>
            <person name="Hartkoorn R.C."/>
            <person name="Beaudoing E."/>
            <person name="Hot D."/>
        </authorList>
    </citation>
    <scope>NUCLEOTIDE SEQUENCE</scope>
    <source>
        <strain evidence="9">NRRL B-8018</strain>
    </source>
</reference>
<dbReference type="Proteomes" id="UP001058003">
    <property type="component" value="Chromosome"/>
</dbReference>
<sequence>MSSGSPVAGSSVYSSTGQPSAVTAPSPAPPSTAPRSHSSGDFAGCPAPGTHGRGGRGQDDRVERQLTSDLTLCVNGHPTELRVDNRTTLLDMLREQLSLPGTKRGCDHGQCGACTVLLDGRRVNSCLVLAVTCRDAAVTTVEGLSSRASAQLAAAQGPPPLHPVQEAFVAHDALQCGFCTPGQVCSAVGMLEEAAAEGVTLDASEIRERMSGNLCRCGAYVNIVAAIEEVAAQPVGAR</sequence>
<keyword evidence="3" id="KW-0560">Oxidoreductase</keyword>
<dbReference type="FunFam" id="3.10.20.30:FF:000020">
    <property type="entry name" value="Xanthine dehydrogenase iron-sulfur subunit"/>
    <property type="match status" value="1"/>
</dbReference>
<dbReference type="InterPro" id="IPR012675">
    <property type="entry name" value="Beta-grasp_dom_sf"/>
</dbReference>
<name>A0A9Q9MBK8_9ACTN</name>
<dbReference type="EMBL" id="CP073767">
    <property type="protein sequence ID" value="UWZ53033.1"/>
    <property type="molecule type" value="Genomic_DNA"/>
</dbReference>
<dbReference type="Pfam" id="PF00111">
    <property type="entry name" value="Fer2"/>
    <property type="match status" value="1"/>
</dbReference>
<dbReference type="OrthoDB" id="159930at2"/>
<dbReference type="GO" id="GO:0051537">
    <property type="term" value="F:2 iron, 2 sulfur cluster binding"/>
    <property type="evidence" value="ECO:0007669"/>
    <property type="project" value="UniProtKB-KW"/>
</dbReference>
<keyword evidence="10" id="KW-1185">Reference proteome</keyword>
<dbReference type="InterPro" id="IPR036884">
    <property type="entry name" value="2Fe-2S-bd_dom_sf"/>
</dbReference>
<dbReference type="SUPFAM" id="SSF47741">
    <property type="entry name" value="CO dehydrogenase ISP C-domain like"/>
    <property type="match status" value="1"/>
</dbReference>
<dbReference type="InterPro" id="IPR006058">
    <property type="entry name" value="2Fe2S_fd_BS"/>
</dbReference>
<keyword evidence="2" id="KW-0479">Metal-binding</keyword>
<keyword evidence="5" id="KW-0411">Iron-sulfur</keyword>
<gene>
    <name evidence="9" type="ORF">Daura_41610</name>
</gene>
<evidence type="ECO:0000256" key="4">
    <source>
        <dbReference type="ARBA" id="ARBA00023004"/>
    </source>
</evidence>
<dbReference type="Gene3D" id="3.10.20.30">
    <property type="match status" value="1"/>
</dbReference>
<dbReference type="GO" id="GO:0046872">
    <property type="term" value="F:metal ion binding"/>
    <property type="evidence" value="ECO:0007669"/>
    <property type="project" value="UniProtKB-KW"/>
</dbReference>
<evidence type="ECO:0000313" key="9">
    <source>
        <dbReference type="EMBL" id="UWZ53033.1"/>
    </source>
</evidence>
<proteinExistence type="predicted"/>
<dbReference type="SUPFAM" id="SSF54292">
    <property type="entry name" value="2Fe-2S ferredoxin-like"/>
    <property type="match status" value="1"/>
</dbReference>
<dbReference type="InterPro" id="IPR001041">
    <property type="entry name" value="2Fe-2S_ferredoxin-type"/>
</dbReference>
<dbReference type="Pfam" id="PF01799">
    <property type="entry name" value="Fer2_2"/>
    <property type="match status" value="1"/>
</dbReference>
<dbReference type="PROSITE" id="PS00197">
    <property type="entry name" value="2FE2S_FER_1"/>
    <property type="match status" value="1"/>
</dbReference>
<dbReference type="PANTHER" id="PTHR45331:SF2">
    <property type="entry name" value="OXIDOREDUCTASE WITH IRON-SULFUR SUBUNIT"/>
    <property type="match status" value="1"/>
</dbReference>
<dbReference type="InterPro" id="IPR036010">
    <property type="entry name" value="2Fe-2S_ferredoxin-like_sf"/>
</dbReference>
<accession>A0A9Q9MBK8</accession>
<evidence type="ECO:0000256" key="1">
    <source>
        <dbReference type="ARBA" id="ARBA00022714"/>
    </source>
</evidence>
<dbReference type="PROSITE" id="PS51085">
    <property type="entry name" value="2FE2S_FER_2"/>
    <property type="match status" value="1"/>
</dbReference>
<evidence type="ECO:0000313" key="10">
    <source>
        <dbReference type="Proteomes" id="UP001058003"/>
    </source>
</evidence>